<evidence type="ECO:0000256" key="7">
    <source>
        <dbReference type="SAM" id="Phobius"/>
    </source>
</evidence>
<organism evidence="8 9">
    <name type="scientific">Solanum tuberosum</name>
    <name type="common">Potato</name>
    <dbReference type="NCBI Taxonomy" id="4113"/>
    <lineage>
        <taxon>Eukaryota</taxon>
        <taxon>Viridiplantae</taxon>
        <taxon>Streptophyta</taxon>
        <taxon>Embryophyta</taxon>
        <taxon>Tracheophyta</taxon>
        <taxon>Spermatophyta</taxon>
        <taxon>Magnoliopsida</taxon>
        <taxon>eudicotyledons</taxon>
        <taxon>Gunneridae</taxon>
        <taxon>Pentapetalae</taxon>
        <taxon>asterids</taxon>
        <taxon>lamiids</taxon>
        <taxon>Solanales</taxon>
        <taxon>Solanaceae</taxon>
        <taxon>Solanoideae</taxon>
        <taxon>Solaneae</taxon>
        <taxon>Solanum</taxon>
    </lineage>
</organism>
<feature type="transmembrane region" description="Helical" evidence="7">
    <location>
        <begin position="68"/>
        <end position="87"/>
    </location>
</feature>
<keyword evidence="9" id="KW-1185">Reference proteome</keyword>
<reference evidence="8 9" key="1">
    <citation type="journal article" date="2021" name="bioRxiv">
        <title>Chromosome-scale and haplotype-resolved genome assembly of a tetraploid potato cultivar.</title>
        <authorList>
            <person name="Sun H."/>
            <person name="Jiao W.-B."/>
            <person name="Krause K."/>
            <person name="Campoy J.A."/>
            <person name="Goel M."/>
            <person name="Folz-Donahue K."/>
            <person name="Kukat C."/>
            <person name="Huettel B."/>
            <person name="Schneeberger K."/>
        </authorList>
    </citation>
    <scope>NUCLEOTIDE SEQUENCE [LARGE SCALE GENOMIC DNA]</scope>
    <source>
        <strain evidence="8">SolTubOtavaFocal</strain>
        <tissue evidence="8">Leaves</tissue>
    </source>
</reference>
<keyword evidence="6 7" id="KW-0472">Membrane</keyword>
<keyword evidence="3 7" id="KW-0812">Transmembrane</keyword>
<proteinExistence type="inferred from homology"/>
<feature type="transmembrane region" description="Helical" evidence="7">
    <location>
        <begin position="133"/>
        <end position="154"/>
    </location>
</feature>
<name>A0ABQ7VEI1_SOLTU</name>
<dbReference type="Pfam" id="PF07086">
    <property type="entry name" value="Jagunal"/>
    <property type="match status" value="1"/>
</dbReference>
<dbReference type="EMBL" id="JAIVGD010000013">
    <property type="protein sequence ID" value="KAH0761737.1"/>
    <property type="molecule type" value="Genomic_DNA"/>
</dbReference>
<evidence type="ECO:0000256" key="1">
    <source>
        <dbReference type="ARBA" id="ARBA00004477"/>
    </source>
</evidence>
<comment type="caution">
    <text evidence="8">The sequence shown here is derived from an EMBL/GenBank/DDBJ whole genome shotgun (WGS) entry which is preliminary data.</text>
</comment>
<keyword evidence="4" id="KW-0256">Endoplasmic reticulum</keyword>
<dbReference type="Proteomes" id="UP000826656">
    <property type="component" value="Unassembled WGS sequence"/>
</dbReference>
<evidence type="ECO:0000256" key="2">
    <source>
        <dbReference type="ARBA" id="ARBA00008462"/>
    </source>
</evidence>
<dbReference type="InterPro" id="IPR009787">
    <property type="entry name" value="Jagunal"/>
</dbReference>
<evidence type="ECO:0000313" key="9">
    <source>
        <dbReference type="Proteomes" id="UP000826656"/>
    </source>
</evidence>
<evidence type="ECO:0000313" key="8">
    <source>
        <dbReference type="EMBL" id="KAH0761737.1"/>
    </source>
</evidence>
<accession>A0ABQ7VEI1</accession>
<evidence type="ECO:0000256" key="5">
    <source>
        <dbReference type="ARBA" id="ARBA00022989"/>
    </source>
</evidence>
<comment type="subcellular location">
    <subcellularLocation>
        <location evidence="1">Endoplasmic reticulum membrane</location>
        <topology evidence="1">Multi-pass membrane protein</topology>
    </subcellularLocation>
</comment>
<gene>
    <name evidence="8" type="ORF">KY290_017810</name>
</gene>
<protein>
    <submittedName>
        <fullName evidence="8">Uncharacterized protein</fullName>
    </submittedName>
</protein>
<comment type="similarity">
    <text evidence="2">Belongs to the jagunal family.</text>
</comment>
<feature type="transmembrane region" description="Helical" evidence="7">
    <location>
        <begin position="42"/>
        <end position="62"/>
    </location>
</feature>
<keyword evidence="5 7" id="KW-1133">Transmembrane helix</keyword>
<dbReference type="PANTHER" id="PTHR20955">
    <property type="entry name" value="PROTEIN JAGUNAL HOMOLOG 1"/>
    <property type="match status" value="1"/>
</dbReference>
<evidence type="ECO:0000256" key="4">
    <source>
        <dbReference type="ARBA" id="ARBA00022824"/>
    </source>
</evidence>
<sequence>MNQRAVARGRPSGTDGSDFYYRMVIDSRYTKVAKAKSRLAKLIFAQVVTQLIIAANVFVLLIKKELPNRVSVSSLAVGFVSILARELGRNRSRSYLLKFYAFGSSMSILLSVAYLAMSNLSLEVPLVASSSLSLYYCPFLLSPSPPAIAFVSFVKVSLLRVHQLIGKDGSKRMPSSTKYDNLFGVHKVPSLQPLYFFIPSELVNHLR</sequence>
<feature type="transmembrane region" description="Helical" evidence="7">
    <location>
        <begin position="99"/>
        <end position="117"/>
    </location>
</feature>
<evidence type="ECO:0000256" key="6">
    <source>
        <dbReference type="ARBA" id="ARBA00023136"/>
    </source>
</evidence>
<dbReference type="PANTHER" id="PTHR20955:SF1">
    <property type="entry name" value="PROTEIN JAGUNAL HOMOLOG 1"/>
    <property type="match status" value="1"/>
</dbReference>
<evidence type="ECO:0000256" key="3">
    <source>
        <dbReference type="ARBA" id="ARBA00022692"/>
    </source>
</evidence>